<dbReference type="InterPro" id="IPR036390">
    <property type="entry name" value="WH_DNA-bd_sf"/>
</dbReference>
<dbReference type="SUPFAM" id="SSF53850">
    <property type="entry name" value="Periplasmic binding protein-like II"/>
    <property type="match status" value="1"/>
</dbReference>
<dbReference type="Pfam" id="PF03466">
    <property type="entry name" value="LysR_substrate"/>
    <property type="match status" value="1"/>
</dbReference>
<dbReference type="GO" id="GO:0006351">
    <property type="term" value="P:DNA-templated transcription"/>
    <property type="evidence" value="ECO:0007669"/>
    <property type="project" value="TreeGrafter"/>
</dbReference>
<evidence type="ECO:0000313" key="6">
    <source>
        <dbReference type="EMBL" id="ASG25322.1"/>
    </source>
</evidence>
<dbReference type="GO" id="GO:0043565">
    <property type="term" value="F:sequence-specific DNA binding"/>
    <property type="evidence" value="ECO:0007669"/>
    <property type="project" value="TreeGrafter"/>
</dbReference>
<dbReference type="InterPro" id="IPR005119">
    <property type="entry name" value="LysR_subst-bd"/>
</dbReference>
<dbReference type="InterPro" id="IPR058163">
    <property type="entry name" value="LysR-type_TF_proteobact-type"/>
</dbReference>
<evidence type="ECO:0000256" key="1">
    <source>
        <dbReference type="ARBA" id="ARBA00009437"/>
    </source>
</evidence>
<dbReference type="EMBL" id="CP022113">
    <property type="protein sequence ID" value="ASG25322.1"/>
    <property type="molecule type" value="Genomic_DNA"/>
</dbReference>
<evidence type="ECO:0000256" key="2">
    <source>
        <dbReference type="ARBA" id="ARBA00023015"/>
    </source>
</evidence>
<dbReference type="GO" id="GO:0003700">
    <property type="term" value="F:DNA-binding transcription factor activity"/>
    <property type="evidence" value="ECO:0007669"/>
    <property type="project" value="InterPro"/>
</dbReference>
<dbReference type="PRINTS" id="PR00039">
    <property type="entry name" value="HTHLYSR"/>
</dbReference>
<dbReference type="Gene3D" id="1.10.10.10">
    <property type="entry name" value="Winged helix-like DNA-binding domain superfamily/Winged helix DNA-binding domain"/>
    <property type="match status" value="1"/>
</dbReference>
<name>A0A248K320_9PROT</name>
<dbReference type="AlphaFoldDB" id="A0A248K320"/>
<keyword evidence="2" id="KW-0805">Transcription regulation</keyword>
<comment type="similarity">
    <text evidence="1">Belongs to the LysR transcriptional regulatory family.</text>
</comment>
<dbReference type="Proteomes" id="UP000197153">
    <property type="component" value="Chromosome 4"/>
</dbReference>
<organism evidence="6 7">
    <name type="scientific">Nitrospirillum viridazoti CBAmc</name>
    <dbReference type="NCBI Taxonomy" id="1441467"/>
    <lineage>
        <taxon>Bacteria</taxon>
        <taxon>Pseudomonadati</taxon>
        <taxon>Pseudomonadota</taxon>
        <taxon>Alphaproteobacteria</taxon>
        <taxon>Rhodospirillales</taxon>
        <taxon>Azospirillaceae</taxon>
        <taxon>Nitrospirillum</taxon>
        <taxon>Nitrospirillum viridazoti</taxon>
    </lineage>
</organism>
<accession>A0A248K320</accession>
<evidence type="ECO:0000256" key="3">
    <source>
        <dbReference type="ARBA" id="ARBA00023125"/>
    </source>
</evidence>
<gene>
    <name evidence="6" type="ORF">Y958_30765</name>
</gene>
<protein>
    <submittedName>
        <fullName evidence="6">LysR family transcriptional regulator</fullName>
    </submittedName>
</protein>
<dbReference type="PROSITE" id="PS50931">
    <property type="entry name" value="HTH_LYSR"/>
    <property type="match status" value="1"/>
</dbReference>
<proteinExistence type="inferred from homology"/>
<dbReference type="InterPro" id="IPR036388">
    <property type="entry name" value="WH-like_DNA-bd_sf"/>
</dbReference>
<dbReference type="InterPro" id="IPR000847">
    <property type="entry name" value="LysR_HTH_N"/>
</dbReference>
<keyword evidence="3" id="KW-0238">DNA-binding</keyword>
<feature type="domain" description="HTH lysR-type" evidence="5">
    <location>
        <begin position="31"/>
        <end position="88"/>
    </location>
</feature>
<keyword evidence="4" id="KW-0804">Transcription</keyword>
<evidence type="ECO:0000259" key="5">
    <source>
        <dbReference type="PROSITE" id="PS50931"/>
    </source>
</evidence>
<dbReference type="PANTHER" id="PTHR30537">
    <property type="entry name" value="HTH-TYPE TRANSCRIPTIONAL REGULATOR"/>
    <property type="match status" value="1"/>
</dbReference>
<evidence type="ECO:0000313" key="7">
    <source>
        <dbReference type="Proteomes" id="UP000197153"/>
    </source>
</evidence>
<evidence type="ECO:0000256" key="4">
    <source>
        <dbReference type="ARBA" id="ARBA00023163"/>
    </source>
</evidence>
<dbReference type="Gene3D" id="3.40.190.10">
    <property type="entry name" value="Periplasmic binding protein-like II"/>
    <property type="match status" value="2"/>
</dbReference>
<reference evidence="6 7" key="1">
    <citation type="submission" date="2017-06" db="EMBL/GenBank/DDBJ databases">
        <title>Complete genome sequence of Nitrospirillum amazonense strain CBAmC, an endophytic nitrogen-fixing and plant growth-promoting bacterium, isolated from sugarcane.</title>
        <authorList>
            <person name="Schwab S."/>
            <person name="dos Santos Teixeira K.R."/>
            <person name="Simoes Araujo J.L."/>
            <person name="Soares Vidal M."/>
            <person name="Borges de Freitas H.R."/>
            <person name="Rivello Crivelaro A.L."/>
            <person name="Bueno de Camargo Nunes A."/>
            <person name="dos Santos C.M."/>
            <person name="Palmeira da Silva Rosa D."/>
            <person name="da Silva Padilha D."/>
            <person name="da Silva E."/>
            <person name="Araujo Terra L."/>
            <person name="Soares Mendes V."/>
            <person name="Farinelli L."/>
            <person name="Magalhaes Cruz L."/>
            <person name="Baldani J.I."/>
        </authorList>
    </citation>
    <scope>NUCLEOTIDE SEQUENCE [LARGE SCALE GENOMIC DNA]</scope>
    <source>
        <strain evidence="6 7">CBAmC</strain>
    </source>
</reference>
<dbReference type="KEGG" id="nao:Y958_30765"/>
<keyword evidence="7" id="KW-1185">Reference proteome</keyword>
<dbReference type="Pfam" id="PF00126">
    <property type="entry name" value="HTH_1"/>
    <property type="match status" value="1"/>
</dbReference>
<dbReference type="PANTHER" id="PTHR30537:SF79">
    <property type="entry name" value="TRANSCRIPTIONAL REGULATOR-RELATED"/>
    <property type="match status" value="1"/>
</dbReference>
<dbReference type="SUPFAM" id="SSF46785">
    <property type="entry name" value="Winged helix' DNA-binding domain"/>
    <property type="match status" value="1"/>
</dbReference>
<dbReference type="CDD" id="cd08432">
    <property type="entry name" value="PBP2_GcdR_TrpI_HvrB_AmpR_like"/>
    <property type="match status" value="1"/>
</dbReference>
<sequence>MSLDDKRYDLTLYVNSFHSTKPGAAPMQTLPSIQTLRALDSAATHGSYSAAADELGLTHGAISHRIRELEERLGIPLFRRVGRGMAPTREAVTIIAHVRQALAILERAFPNRRHVNGGRLVVSIHPALATRWLLPRLRGFTQIMPQVSVEIRSTADLEEFLVPGIDLAIRYGAGDWPNSVSQRLGGEVLFPVCSPDYRDRLGIETPEDLARCTILRHGWQSWSAWLRVAGLRLQEPTAGLTLSDSSMLIEVASSGQGVALAGSLMVQEEIRRGRLVRLFDIQAEDIYGYYLVWPSGTALSTSALAFRSWVTDCFNTTQADIAAL</sequence>